<evidence type="ECO:0000256" key="2">
    <source>
        <dbReference type="ARBA" id="ARBA00006595"/>
    </source>
</evidence>
<evidence type="ECO:0000256" key="1">
    <source>
        <dbReference type="ARBA" id="ARBA00004141"/>
    </source>
</evidence>
<feature type="chain" id="PRO_5046415401" evidence="10">
    <location>
        <begin position="16"/>
        <end position="1518"/>
    </location>
</feature>
<dbReference type="InterPro" id="IPR029058">
    <property type="entry name" value="AB_hydrolase_fold"/>
</dbReference>
<feature type="transmembrane region" description="Helical" evidence="9">
    <location>
        <begin position="1101"/>
        <end position="1123"/>
    </location>
</feature>
<comment type="subcellular location">
    <subcellularLocation>
        <location evidence="1">Membrane</location>
        <topology evidence="1">Multi-pass membrane protein</topology>
    </subcellularLocation>
</comment>
<protein>
    <submittedName>
        <fullName evidence="11">Uncharacterized protein</fullName>
    </submittedName>
</protein>
<comment type="similarity">
    <text evidence="2">Belongs to the SLC43A transporter (TC 2.A.1.44) family.</text>
</comment>
<dbReference type="Gene3D" id="1.20.1250.20">
    <property type="entry name" value="MFS general substrate transporter like domains"/>
    <property type="match status" value="1"/>
</dbReference>
<name>A0ABP0T225_9DINO</name>
<dbReference type="SUPFAM" id="SSF103473">
    <property type="entry name" value="MFS general substrate transporter"/>
    <property type="match status" value="1"/>
</dbReference>
<feature type="transmembrane region" description="Helical" evidence="9">
    <location>
        <begin position="1198"/>
        <end position="1219"/>
    </location>
</feature>
<keyword evidence="10" id="KW-0732">Signal</keyword>
<feature type="signal peptide" evidence="10">
    <location>
        <begin position="1"/>
        <end position="15"/>
    </location>
</feature>
<reference evidence="11 12" key="1">
    <citation type="submission" date="2024-02" db="EMBL/GenBank/DDBJ databases">
        <authorList>
            <person name="Chen Y."/>
            <person name="Shah S."/>
            <person name="Dougan E. K."/>
            <person name="Thang M."/>
            <person name="Chan C."/>
        </authorList>
    </citation>
    <scope>NUCLEOTIDE SEQUENCE [LARGE SCALE GENOMIC DNA]</scope>
</reference>
<feature type="transmembrane region" description="Helical" evidence="9">
    <location>
        <begin position="1304"/>
        <end position="1326"/>
    </location>
</feature>
<evidence type="ECO:0000256" key="5">
    <source>
        <dbReference type="ARBA" id="ARBA00022970"/>
    </source>
</evidence>
<comment type="caution">
    <text evidence="11">The sequence shown here is derived from an EMBL/GenBank/DDBJ whole genome shotgun (WGS) entry which is preliminary data.</text>
</comment>
<feature type="transmembrane region" description="Helical" evidence="9">
    <location>
        <begin position="1395"/>
        <end position="1417"/>
    </location>
</feature>
<dbReference type="InterPro" id="IPR036259">
    <property type="entry name" value="MFS_trans_sf"/>
</dbReference>
<keyword evidence="6 9" id="KW-1133">Transmembrane helix</keyword>
<dbReference type="PANTHER" id="PTHR20772">
    <property type="entry name" value="PROTEIN FMP42"/>
    <property type="match status" value="1"/>
</dbReference>
<feature type="transmembrane region" description="Helical" evidence="9">
    <location>
        <begin position="1135"/>
        <end position="1155"/>
    </location>
</feature>
<feature type="transmembrane region" description="Helical" evidence="9">
    <location>
        <begin position="1019"/>
        <end position="1041"/>
    </location>
</feature>
<evidence type="ECO:0000256" key="8">
    <source>
        <dbReference type="SAM" id="MobiDB-lite"/>
    </source>
</evidence>
<feature type="compositionally biased region" description="Polar residues" evidence="8">
    <location>
        <begin position="1506"/>
        <end position="1518"/>
    </location>
</feature>
<evidence type="ECO:0000256" key="9">
    <source>
        <dbReference type="SAM" id="Phobius"/>
    </source>
</evidence>
<feature type="region of interest" description="Disordered" evidence="8">
    <location>
        <begin position="1498"/>
        <end position="1518"/>
    </location>
</feature>
<evidence type="ECO:0000313" key="11">
    <source>
        <dbReference type="EMBL" id="CAK9118668.1"/>
    </source>
</evidence>
<gene>
    <name evidence="11" type="ORF">CCMP2556_LOCUS55691</name>
</gene>
<keyword evidence="7 9" id="KW-0472">Membrane</keyword>
<dbReference type="CDD" id="cd06174">
    <property type="entry name" value="MFS"/>
    <property type="match status" value="1"/>
</dbReference>
<evidence type="ECO:0000256" key="7">
    <source>
        <dbReference type="ARBA" id="ARBA00023136"/>
    </source>
</evidence>
<dbReference type="InterPro" id="IPR052599">
    <property type="entry name" value="SLC43A_AATransporter"/>
</dbReference>
<evidence type="ECO:0000256" key="10">
    <source>
        <dbReference type="SAM" id="SignalP"/>
    </source>
</evidence>
<evidence type="ECO:0000256" key="3">
    <source>
        <dbReference type="ARBA" id="ARBA00022448"/>
    </source>
</evidence>
<feature type="region of interest" description="Disordered" evidence="8">
    <location>
        <begin position="1454"/>
        <end position="1481"/>
    </location>
</feature>
<feature type="transmembrane region" description="Helical" evidence="9">
    <location>
        <begin position="1167"/>
        <end position="1186"/>
    </location>
</feature>
<sequence length="1518" mass="165378">MQWLVLLALLPGLAAAPLKKWQVLGPFVVGKNELDGEPWKAQTNGSRANGANVSELGDVQVTSRRAEANGLVAVQWEVDWQSLVSFVGGHELLEWQALAWSSFKAEGLVQLRCQGVAAFTVDDNITLVGDLYFAQLPPHPVHLSPGSHRLSIRLRGKLKTQFSCHLEKVKETSSKILLFGESFLAVPDLLVLESEPSVVHVCGERLALGVANQDLKEWITELRPILLSPGRLSLAAEQPATSPLAPGQMARIPVNFEANAGATCNADEEVMLELAFEGKIAGRVLRSGGLKLRLKCRHAKQSFVFTFQDVDGSTQHAAAVMPQSCKGDCPVLVTLSGTSISARDSSSIPRCSLELTKVTDVFLDFDGTLTTSNHAGVSGYCLPLLERCGHLRVSDALDGSGVSTWSDLDLRMAAATGEVALDYSDSSVLGSWEVRRQLQGSLETLVLQGLRIHVLTMGTPQTCKALLAAGGYDVNLFSHFLGPADMARNQGLRHLFDHSSDVGSAESFEFDVQEDIDALHHLEKTGEGSPILERIMSMETQLYKASLILSLAGQGADAYKMKHKKDKDYRFGFKDAWLLAPTRHGAHNWEGPGLLTAIHSLDALRSFASRGEHGLPSVDVGRVLVAGHSMGGHGAWLFACHMDVLGVISSASWLRKDQYSDSNKVFLHDVATAFVEPTLAALLRQAELDFDVEAQAASLVHLPVLIRVGSRDRTSHPWFSRRIYRTLRSLGAQDVTLSEIPDKEHWWWDTDEPNDGGAVNDPEIRHFVARVLTEQAAETPRSWRLLGMASKGGLSLWPQRADRQAEVFVELPEGSAAVLRTSNVRRLQWRPSPQRQGVKQALVDGELLVVPEDEVASWCLQDDRWQLCGKLPLTERHARQAGPLRRIISQRLCGLADEEGQEALRFFGNMLLMTGHGGIRQLSMQEAVDDGVLVPPEECEALLVLGTPMSNPAAAALLKGQHGTPGPTRRRGGETPVGDAASDALHWAETPIDPPFRHLQKLDGIQEVSSNGKSRAHTFLVVSSLTTVFLFSGTVFGWGALSSMLQREGYYDWLCDAPDPNHPCEQQLQALNNAFTLATTFVSLTAFANGWLVDTFGPMKVTILAGAMSCVGLMGIALTRAIPGTKSEAEQGFDVFLWSLLLVAVGGSMTMFIGYQAPFVIPSHFTLLIEVNSCLFDAGTIIFPILKLLYDAGVPFAAFFWTYTVLGFISYSLYAVSWAMNMKELNDIRAAASGDTDLAGSSAAAPERQRPLEQRGMLSQMASWEFAAIFIYSIIQVPRANMYMGSVELVNRKMAEAEGIGKDTVAGVSTITGFIIPFGFLAVPLIELCVHRLGTIPTVQVTTLLGVVYNLMQLIPKLYLQLATVCVFAAWRAFLYSTISAFNGETFGVKTMGRIMGLCFVFSGLTNMITGPLVNAAVDSQNFTALLVEALCVCIPLPIIFQLLQWKRSRESHPARTPLTRSRAPSSLTAGTPQHKDILDPMGGMSITRARSLTWPSEPIEEAATTAGTDTMTSMAEI</sequence>
<evidence type="ECO:0000313" key="12">
    <source>
        <dbReference type="Proteomes" id="UP001642484"/>
    </source>
</evidence>
<organism evidence="11 12">
    <name type="scientific">Durusdinium trenchii</name>
    <dbReference type="NCBI Taxonomy" id="1381693"/>
    <lineage>
        <taxon>Eukaryota</taxon>
        <taxon>Sar</taxon>
        <taxon>Alveolata</taxon>
        <taxon>Dinophyceae</taxon>
        <taxon>Suessiales</taxon>
        <taxon>Symbiodiniaceae</taxon>
        <taxon>Durusdinium</taxon>
    </lineage>
</organism>
<feature type="transmembrane region" description="Helical" evidence="9">
    <location>
        <begin position="1423"/>
        <end position="1444"/>
    </location>
</feature>
<dbReference type="PANTHER" id="PTHR20772:SF2">
    <property type="entry name" value="PROTEIN FMP42"/>
    <property type="match status" value="1"/>
</dbReference>
<evidence type="ECO:0000256" key="4">
    <source>
        <dbReference type="ARBA" id="ARBA00022692"/>
    </source>
</evidence>
<keyword evidence="4 9" id="KW-0812">Transmembrane</keyword>
<feature type="transmembrane region" description="Helical" evidence="9">
    <location>
        <begin position="1257"/>
        <end position="1275"/>
    </location>
</feature>
<dbReference type="Proteomes" id="UP001642484">
    <property type="component" value="Unassembled WGS sequence"/>
</dbReference>
<feature type="transmembrane region" description="Helical" evidence="9">
    <location>
        <begin position="1358"/>
        <end position="1375"/>
    </location>
</feature>
<dbReference type="EMBL" id="CAXAMN010029072">
    <property type="protein sequence ID" value="CAK9118668.1"/>
    <property type="molecule type" value="Genomic_DNA"/>
</dbReference>
<feature type="region of interest" description="Disordered" evidence="8">
    <location>
        <begin position="959"/>
        <end position="978"/>
    </location>
</feature>
<dbReference type="SUPFAM" id="SSF53474">
    <property type="entry name" value="alpha/beta-Hydrolases"/>
    <property type="match status" value="1"/>
</dbReference>
<feature type="compositionally biased region" description="Polar residues" evidence="8">
    <location>
        <begin position="1459"/>
        <end position="1472"/>
    </location>
</feature>
<accession>A0ABP0T225</accession>
<evidence type="ECO:0000256" key="6">
    <source>
        <dbReference type="ARBA" id="ARBA00022989"/>
    </source>
</evidence>
<dbReference type="Gene3D" id="3.40.50.1820">
    <property type="entry name" value="alpha/beta hydrolase"/>
    <property type="match status" value="1"/>
</dbReference>
<keyword evidence="5" id="KW-0029">Amino-acid transport</keyword>
<keyword evidence="12" id="KW-1185">Reference proteome</keyword>
<proteinExistence type="inferred from homology"/>
<keyword evidence="3" id="KW-0813">Transport</keyword>